<feature type="signal peptide" evidence="2">
    <location>
        <begin position="1"/>
        <end position="16"/>
    </location>
</feature>
<sequence>MKLLWLSALLCNPAWAGVLPLMNGNFEDGLAGWTLKGGQADVAVVTADAASLGKAGLRIYDASADRWQLSSNVLPAKAGSTYALTYWAKSTGVPGAINVSILFLDTAGQVLKGGTVPRYWPGVPVKTPGVWFGKAVAKAVAPEGTQSVLVSIAPIVRKVRAAFIDDLSLVEEVAGETLLSQVDAWLAEIKADPTRGASPSAIVVKLDDLADRRGKVHDRWKRVTDFAHERKIKIDLGIVANSLEGEKAEYFQWIKDQRATGRVGFWWHGWDHAEWKEGEKRMFEFGGTSYEHQKKHLDDSQRLAREKLGFPFVAFGAPFNVADATTVRVLGEDKDMRVWMYGPPDATADKIVLGRAFAVSIEQPTFVANYPEFIEGYAHNRGAGYFVIQGHPMQWNDERYENFTRIMDFLIGQKAEFVFAEEFATRRDLAKRAER</sequence>
<name>A0A556QSB6_9BACT</name>
<dbReference type="AlphaFoldDB" id="A0A556QSB6"/>
<dbReference type="GO" id="GO:0005975">
    <property type="term" value="P:carbohydrate metabolic process"/>
    <property type="evidence" value="ECO:0007669"/>
    <property type="project" value="InterPro"/>
</dbReference>
<feature type="chain" id="PRO_5022047708" description="CBM-cenC domain-containing protein" evidence="2">
    <location>
        <begin position="17"/>
        <end position="435"/>
    </location>
</feature>
<dbReference type="EMBL" id="VMBG01000001">
    <property type="protein sequence ID" value="TSJ79535.1"/>
    <property type="molecule type" value="Genomic_DNA"/>
</dbReference>
<keyword evidence="1" id="KW-0378">Hydrolase</keyword>
<dbReference type="InterPro" id="IPR011330">
    <property type="entry name" value="Glyco_hydro/deAcase_b/a-brl"/>
</dbReference>
<proteinExistence type="predicted"/>
<dbReference type="SUPFAM" id="SSF49785">
    <property type="entry name" value="Galactose-binding domain-like"/>
    <property type="match status" value="1"/>
</dbReference>
<keyword evidence="5" id="KW-1185">Reference proteome</keyword>
<keyword evidence="2" id="KW-0732">Signal</keyword>
<accession>A0A556QSB6</accession>
<dbReference type="OrthoDB" id="193920at2"/>
<evidence type="ECO:0000256" key="2">
    <source>
        <dbReference type="SAM" id="SignalP"/>
    </source>
</evidence>
<protein>
    <recommendedName>
        <fullName evidence="3">CBM-cenC domain-containing protein</fullName>
    </recommendedName>
</protein>
<dbReference type="Pfam" id="PF02018">
    <property type="entry name" value="CBM_4_9"/>
    <property type="match status" value="1"/>
</dbReference>
<gene>
    <name evidence="4" type="ORF">FPL22_09685</name>
</gene>
<evidence type="ECO:0000256" key="1">
    <source>
        <dbReference type="ARBA" id="ARBA00022801"/>
    </source>
</evidence>
<dbReference type="RefSeq" id="WP_144230076.1">
    <property type="nucleotide sequence ID" value="NZ_CBCRVV010000015.1"/>
</dbReference>
<dbReference type="Gene3D" id="3.20.20.370">
    <property type="entry name" value="Glycoside hydrolase/deacetylase"/>
    <property type="match status" value="1"/>
</dbReference>
<evidence type="ECO:0000313" key="4">
    <source>
        <dbReference type="EMBL" id="TSJ79535.1"/>
    </source>
</evidence>
<dbReference type="Proteomes" id="UP000315648">
    <property type="component" value="Unassembled WGS sequence"/>
</dbReference>
<dbReference type="InterPro" id="IPR003305">
    <property type="entry name" value="CenC_carb-bd"/>
</dbReference>
<evidence type="ECO:0000313" key="5">
    <source>
        <dbReference type="Proteomes" id="UP000315648"/>
    </source>
</evidence>
<dbReference type="SUPFAM" id="SSF88713">
    <property type="entry name" value="Glycoside hydrolase/deacetylase"/>
    <property type="match status" value="1"/>
</dbReference>
<dbReference type="Gene3D" id="2.60.120.260">
    <property type="entry name" value="Galactose-binding domain-like"/>
    <property type="match status" value="1"/>
</dbReference>
<dbReference type="GO" id="GO:0016798">
    <property type="term" value="F:hydrolase activity, acting on glycosyl bonds"/>
    <property type="evidence" value="ECO:0007669"/>
    <property type="project" value="InterPro"/>
</dbReference>
<feature type="domain" description="CBM-cenC" evidence="3">
    <location>
        <begin position="21"/>
        <end position="101"/>
    </location>
</feature>
<dbReference type="InterPro" id="IPR008979">
    <property type="entry name" value="Galactose-bd-like_sf"/>
</dbReference>
<reference evidence="4 5" key="1">
    <citation type="submission" date="2019-07" db="EMBL/GenBank/DDBJ databases">
        <title>Description of 53C-WASEF.</title>
        <authorList>
            <person name="Pitt A."/>
            <person name="Hahn M.W."/>
        </authorList>
    </citation>
    <scope>NUCLEOTIDE SEQUENCE [LARGE SCALE GENOMIC DNA]</scope>
    <source>
        <strain evidence="4 5">53C-WASEF</strain>
    </source>
</reference>
<organism evidence="4 5">
    <name type="scientific">Rariglobus hedericola</name>
    <dbReference type="NCBI Taxonomy" id="2597822"/>
    <lineage>
        <taxon>Bacteria</taxon>
        <taxon>Pseudomonadati</taxon>
        <taxon>Verrucomicrobiota</taxon>
        <taxon>Opitutia</taxon>
        <taxon>Opitutales</taxon>
        <taxon>Opitutaceae</taxon>
        <taxon>Rariglobus</taxon>
    </lineage>
</organism>
<comment type="caution">
    <text evidence="4">The sequence shown here is derived from an EMBL/GenBank/DDBJ whole genome shotgun (WGS) entry which is preliminary data.</text>
</comment>
<evidence type="ECO:0000259" key="3">
    <source>
        <dbReference type="Pfam" id="PF02018"/>
    </source>
</evidence>